<dbReference type="Pfam" id="PF00395">
    <property type="entry name" value="SLH"/>
    <property type="match status" value="1"/>
</dbReference>
<keyword evidence="2" id="KW-0677">Repeat</keyword>
<name>A0A4U7JA19_9FIRM</name>
<proteinExistence type="predicted"/>
<dbReference type="EMBL" id="CP061336">
    <property type="protein sequence ID" value="QNU66812.1"/>
    <property type="molecule type" value="Genomic_DNA"/>
</dbReference>
<evidence type="ECO:0000259" key="3">
    <source>
        <dbReference type="PROSITE" id="PS51272"/>
    </source>
</evidence>
<evidence type="ECO:0000313" key="5">
    <source>
        <dbReference type="Proteomes" id="UP000306409"/>
    </source>
</evidence>
<keyword evidence="5" id="KW-1185">Reference proteome</keyword>
<dbReference type="OrthoDB" id="1699243at2"/>
<organism evidence="4 5">
    <name type="scientific">Ruminiclostridium herbifermentans</name>
    <dbReference type="NCBI Taxonomy" id="2488810"/>
    <lineage>
        <taxon>Bacteria</taxon>
        <taxon>Bacillati</taxon>
        <taxon>Bacillota</taxon>
        <taxon>Clostridia</taxon>
        <taxon>Eubacteriales</taxon>
        <taxon>Oscillospiraceae</taxon>
        <taxon>Ruminiclostridium</taxon>
    </lineage>
</organism>
<dbReference type="Gene3D" id="2.60.40.1220">
    <property type="match status" value="4"/>
</dbReference>
<dbReference type="AlphaFoldDB" id="A0A4U7JA19"/>
<dbReference type="PROSITE" id="PS51272">
    <property type="entry name" value="SLH"/>
    <property type="match status" value="1"/>
</dbReference>
<dbReference type="Proteomes" id="UP000306409">
    <property type="component" value="Chromosome"/>
</dbReference>
<evidence type="ECO:0000256" key="2">
    <source>
        <dbReference type="ARBA" id="ARBA00022737"/>
    </source>
</evidence>
<sequence>MYIRKIAAVVISVGIILSSVTAAFAQDISDLQMTADKLNKIGVIAGDGNGNYNLSGSLKRTEAATFITKLMGKDTYVNENKDSLANTVFSDVKKTDWFAPYVGFCYINDIIDGYDGKFGTKDNLTEQAFLVMILKLLKYTGAEDIKWNDNVFYTAYEVGLVTDQLYLTKKRDDGSAYTRGQAATVMYRALNTKLKGQNITLLQSLIESGAIKRDVAISAGILVDTVETKIQEISSVNGRKIIVKFNETINSIDENNIRIYEEDNVNNNLAVSIKSHSGTQIEIETNTQLPNKVYKVEIVNVEDLEGNISGKLTGTFTGYTLVAVESDLFKISKVEQIGSNEIYTYFTQPINENVEFAPYYEIYQNGELYADGDYLTISFAGEKNVASIISKGKSFSANKEYTLKISGKLVGAYGTYLGDGDGDSFSFIGKDMLASSLTLEKITVLNGKSIQLDFNRQIHYLRAEQVYSYSVTNSKKHPIEVEKAELISDRVSNGKSVVLTLKTAFDVKETYNIMINCIQDSTKQFAIEETQYTFSGYYTMPEKLAIKSVKVIDSGTVSVTFNKPIDYNTGSSIFNYQIRNMSDKIGRTPGKVKFTSADQTSVQLFLKKDDYLVDNTPFEIEVLGSMKDYSGANLGNPITQSVFVSKAIDTELKIIDAKIVGKDTVKVTFNREISNELANLKPQNYGIEYYENGKLYKKVPIAITYFDDKTLVFRFDNMILSNEYVFSYGVIMDYAGNIITGRDKDKVIITQGE</sequence>
<dbReference type="InterPro" id="IPR014755">
    <property type="entry name" value="Cu-Rt/internalin_Ig-like"/>
</dbReference>
<gene>
    <name evidence="4" type="ORF">EHE19_018575</name>
</gene>
<keyword evidence="1" id="KW-0732">Signal</keyword>
<evidence type="ECO:0000256" key="1">
    <source>
        <dbReference type="ARBA" id="ARBA00022729"/>
    </source>
</evidence>
<dbReference type="InterPro" id="IPR001119">
    <property type="entry name" value="SLH_dom"/>
</dbReference>
<dbReference type="RefSeq" id="WP_137698636.1">
    <property type="nucleotide sequence ID" value="NZ_CP061336.1"/>
</dbReference>
<evidence type="ECO:0000313" key="4">
    <source>
        <dbReference type="EMBL" id="QNU66812.1"/>
    </source>
</evidence>
<reference evidence="4 5" key="1">
    <citation type="submission" date="2020-09" db="EMBL/GenBank/DDBJ databases">
        <title>Characterization and genome sequencing of Ruminiclostridium sp. nov. MA18.</title>
        <authorList>
            <person name="Rettenmaier R."/>
            <person name="Kowollik M.-L."/>
            <person name="Liebl W."/>
            <person name="Zverlov V."/>
        </authorList>
    </citation>
    <scope>NUCLEOTIDE SEQUENCE [LARGE SCALE GENOMIC DNA]</scope>
    <source>
        <strain evidence="4 5">MA18</strain>
    </source>
</reference>
<accession>A0A4U7JA19</accession>
<dbReference type="KEGG" id="rher:EHE19_018575"/>
<protein>
    <submittedName>
        <fullName evidence="4">Ig-like domain-containing protein</fullName>
    </submittedName>
</protein>
<feature type="domain" description="SLH" evidence="3">
    <location>
        <begin position="85"/>
        <end position="147"/>
    </location>
</feature>